<name>A0A0F6AHZ5_9GAMM</name>
<dbReference type="SUPFAM" id="SSF64307">
    <property type="entry name" value="SirA-like"/>
    <property type="match status" value="1"/>
</dbReference>
<organism evidence="1 2">
    <name type="scientific">Pseudoalteromonas luteoviolacea S4054</name>
    <dbReference type="NCBI Taxonomy" id="1129367"/>
    <lineage>
        <taxon>Bacteria</taxon>
        <taxon>Pseudomonadati</taxon>
        <taxon>Pseudomonadota</taxon>
        <taxon>Gammaproteobacteria</taxon>
        <taxon>Alteromonadales</taxon>
        <taxon>Pseudoalteromonadaceae</taxon>
        <taxon>Pseudoalteromonas</taxon>
    </lineage>
</organism>
<gene>
    <name evidence="1" type="ORF">N479_00295</name>
</gene>
<proteinExistence type="predicted"/>
<dbReference type="InterPro" id="IPR036868">
    <property type="entry name" value="TusA-like_sf"/>
</dbReference>
<dbReference type="PATRIC" id="fig|1129367.4.peg.63"/>
<comment type="caution">
    <text evidence="1">The sequence shown here is derived from an EMBL/GenBank/DDBJ whole genome shotgun (WGS) entry which is preliminary data.</text>
</comment>
<dbReference type="AlphaFoldDB" id="A0A0F6AHZ5"/>
<evidence type="ECO:0000313" key="1">
    <source>
        <dbReference type="EMBL" id="KKE85845.1"/>
    </source>
</evidence>
<evidence type="ECO:0000313" key="2">
    <source>
        <dbReference type="Proteomes" id="UP000033434"/>
    </source>
</evidence>
<dbReference type="Gene3D" id="3.30.110.40">
    <property type="entry name" value="TusA-like domain"/>
    <property type="match status" value="1"/>
</dbReference>
<sequence>MCKTRNEEPRVIDLRSYQCPQLFVQFKWQLKSLSVGKLRFIYSDKQDMSDIQRYLCAHSYHHVFLNKGSFNYIEVHVTDV</sequence>
<dbReference type="Proteomes" id="UP000033434">
    <property type="component" value="Unassembled WGS sequence"/>
</dbReference>
<dbReference type="EMBL" id="AUXW01000001">
    <property type="protein sequence ID" value="KKE85845.1"/>
    <property type="molecule type" value="Genomic_DNA"/>
</dbReference>
<accession>A0A0F6AHZ5</accession>
<protein>
    <submittedName>
        <fullName evidence="1">Uncharacterized protein</fullName>
    </submittedName>
</protein>
<reference evidence="1 2" key="1">
    <citation type="journal article" date="2015" name="BMC Genomics">
        <title>Genome mining reveals unlocked bioactive potential of marine Gram-negative bacteria.</title>
        <authorList>
            <person name="Machado H."/>
            <person name="Sonnenschein E.C."/>
            <person name="Melchiorsen J."/>
            <person name="Gram L."/>
        </authorList>
    </citation>
    <scope>NUCLEOTIDE SEQUENCE [LARGE SCALE GENOMIC DNA]</scope>
    <source>
        <strain evidence="1 2">S4054</strain>
    </source>
</reference>